<dbReference type="InterPro" id="IPR000073">
    <property type="entry name" value="AB_hydrolase_1"/>
</dbReference>
<dbReference type="InterPro" id="IPR026992">
    <property type="entry name" value="DIOX_N"/>
</dbReference>
<dbReference type="SUPFAM" id="SSF53474">
    <property type="entry name" value="alpha/beta-Hydrolases"/>
    <property type="match status" value="1"/>
</dbReference>
<dbReference type="InterPro" id="IPR005123">
    <property type="entry name" value="Oxoglu/Fe-dep_dioxygenase_dom"/>
</dbReference>
<evidence type="ECO:0000313" key="7">
    <source>
        <dbReference type="Proteomes" id="UP000235672"/>
    </source>
</evidence>
<dbReference type="GO" id="GO:0016491">
    <property type="term" value="F:oxidoreductase activity"/>
    <property type="evidence" value="ECO:0007669"/>
    <property type="project" value="UniProtKB-KW"/>
</dbReference>
<dbReference type="PROSITE" id="PS51471">
    <property type="entry name" value="FE2OG_OXY"/>
    <property type="match status" value="1"/>
</dbReference>
<dbReference type="Proteomes" id="UP000235672">
    <property type="component" value="Unassembled WGS sequence"/>
</dbReference>
<evidence type="ECO:0000256" key="3">
    <source>
        <dbReference type="ARBA" id="ARBA00023002"/>
    </source>
</evidence>
<dbReference type="OrthoDB" id="627829at2759"/>
<dbReference type="AlphaFoldDB" id="A0A2J6QK02"/>
<dbReference type="SUPFAM" id="SSF51197">
    <property type="entry name" value="Clavaminate synthase-like"/>
    <property type="match status" value="1"/>
</dbReference>
<dbReference type="GO" id="GO:0044283">
    <property type="term" value="P:small molecule biosynthetic process"/>
    <property type="evidence" value="ECO:0007669"/>
    <property type="project" value="UniProtKB-ARBA"/>
</dbReference>
<evidence type="ECO:0000259" key="5">
    <source>
        <dbReference type="PROSITE" id="PS51471"/>
    </source>
</evidence>
<dbReference type="PANTHER" id="PTHR10209">
    <property type="entry name" value="OXIDOREDUCTASE, 2OG-FE II OXYGENASE FAMILY PROTEIN"/>
    <property type="match status" value="1"/>
</dbReference>
<dbReference type="InterPro" id="IPR044861">
    <property type="entry name" value="IPNS-like_FE2OG_OXY"/>
</dbReference>
<accession>A0A2J6QK02</accession>
<dbReference type="Pfam" id="PF14226">
    <property type="entry name" value="DIOX_N"/>
    <property type="match status" value="1"/>
</dbReference>
<keyword evidence="4" id="KW-0408">Iron</keyword>
<dbReference type="Pfam" id="PF03171">
    <property type="entry name" value="2OG-FeII_Oxy"/>
    <property type="match status" value="1"/>
</dbReference>
<dbReference type="Gene3D" id="3.40.50.1820">
    <property type="entry name" value="alpha/beta hydrolase"/>
    <property type="match status" value="1"/>
</dbReference>
<dbReference type="InterPro" id="IPR027443">
    <property type="entry name" value="IPNS-like_sf"/>
</dbReference>
<dbReference type="PANTHER" id="PTHR10209:SF812">
    <property type="entry name" value="2OG-FE(II) OXYGENASE FAMILY, PUTATIVE (AFU_ORTHOLOGUE AFUA_3G14880)-RELATED"/>
    <property type="match status" value="1"/>
</dbReference>
<feature type="domain" description="Fe2OG dioxygenase" evidence="5">
    <location>
        <begin position="489"/>
        <end position="605"/>
    </location>
</feature>
<name>A0A2J6QK02_9HELO</name>
<protein>
    <submittedName>
        <fullName evidence="6">Putative oxidoreductase</fullName>
    </submittedName>
</protein>
<dbReference type="Pfam" id="PF12697">
    <property type="entry name" value="Abhydrolase_6"/>
    <property type="match status" value="1"/>
</dbReference>
<dbReference type="GO" id="GO:0046872">
    <property type="term" value="F:metal ion binding"/>
    <property type="evidence" value="ECO:0007669"/>
    <property type="project" value="UniProtKB-KW"/>
</dbReference>
<comment type="similarity">
    <text evidence="1">Belongs to the iron/ascorbate-dependent oxidoreductase family.</text>
</comment>
<keyword evidence="7" id="KW-1185">Reference proteome</keyword>
<dbReference type="Gene3D" id="2.60.120.330">
    <property type="entry name" value="B-lactam Antibiotic, Isopenicillin N Synthase, Chain"/>
    <property type="match status" value="1"/>
</dbReference>
<proteinExistence type="inferred from homology"/>
<sequence>MSKSDKTIIELEKPGLKAHGIFKKGKEDLRQLKPLIVLIHGGGCNASYFDNDFHSVPAAFNEAGFDALSINRTGYAGNPIPDTPQPVLDSVPLYSSLIKKAYEEHSNGKHGIVLIGHSLGAVTALSIAAFKDEELPLLGVSALGIIPAKDHPAGLVDMLRTDPENPRFVVEPSPEAIETFMGPPSVIDPEMLVHPSMPQIFEPGLKSELLEWWGSAWYNRFVNEVAPGVRVPLQFLAAEFELGWKGKEEGQPIFDNAAGLFTNTPKLDARILPGGGHNFEFSRNSSLLQRAREDFTNDLYTALPLQISSSLKDDPAAFEQIPLLDFALANNPPTKPKFLESLRRAVVNVGFFYIKNTPISPATRETLIKKGIEILELPLEEKLKIEMANSKHFLGYARLGTEITALKPDYREQFDFATEVPAPGPNEPPWHNLRGPNQWPDESVIPGFRVAVENYMDEIQSLAISFSRLIAEALDMHPNSFDKFFDTPQHNKLKLVKYPAPPPDAEIPEGGIQGVGTHKDGSFLTFLLQATPHTGLEIQNKNGVWVKAPPIPGTLVINIGRSLQALTKGVCTATTHRVNLSPENYVSADGTSFGPRYSFPVFQGIKTDGTDNSLEIPQHIKDLVKDEKVRSEAEATFDKMFGESVREAVFISRITSYQDVGTRWYPDLLKKALEEQGKFRAAA</sequence>
<evidence type="ECO:0000256" key="2">
    <source>
        <dbReference type="ARBA" id="ARBA00022723"/>
    </source>
</evidence>
<reference evidence="6 7" key="1">
    <citation type="submission" date="2016-05" db="EMBL/GenBank/DDBJ databases">
        <title>A degradative enzymes factory behind the ericoid mycorrhizal symbiosis.</title>
        <authorList>
            <consortium name="DOE Joint Genome Institute"/>
            <person name="Martino E."/>
            <person name="Morin E."/>
            <person name="Grelet G."/>
            <person name="Kuo A."/>
            <person name="Kohler A."/>
            <person name="Daghino S."/>
            <person name="Barry K."/>
            <person name="Choi C."/>
            <person name="Cichocki N."/>
            <person name="Clum A."/>
            <person name="Copeland A."/>
            <person name="Hainaut M."/>
            <person name="Haridas S."/>
            <person name="Labutti K."/>
            <person name="Lindquist E."/>
            <person name="Lipzen A."/>
            <person name="Khouja H.-R."/>
            <person name="Murat C."/>
            <person name="Ohm R."/>
            <person name="Olson A."/>
            <person name="Spatafora J."/>
            <person name="Veneault-Fourrey C."/>
            <person name="Henrissat B."/>
            <person name="Grigoriev I."/>
            <person name="Martin F."/>
            <person name="Perotto S."/>
        </authorList>
    </citation>
    <scope>NUCLEOTIDE SEQUENCE [LARGE SCALE GENOMIC DNA]</scope>
    <source>
        <strain evidence="6 7">UAMH 7357</strain>
    </source>
</reference>
<dbReference type="STRING" id="1745343.A0A2J6QK02"/>
<keyword evidence="2" id="KW-0479">Metal-binding</keyword>
<organism evidence="6 7">
    <name type="scientific">Hyaloscypha hepaticicola</name>
    <dbReference type="NCBI Taxonomy" id="2082293"/>
    <lineage>
        <taxon>Eukaryota</taxon>
        <taxon>Fungi</taxon>
        <taxon>Dikarya</taxon>
        <taxon>Ascomycota</taxon>
        <taxon>Pezizomycotina</taxon>
        <taxon>Leotiomycetes</taxon>
        <taxon>Helotiales</taxon>
        <taxon>Hyaloscyphaceae</taxon>
        <taxon>Hyaloscypha</taxon>
    </lineage>
</organism>
<evidence type="ECO:0000313" key="6">
    <source>
        <dbReference type="EMBL" id="PMD26583.1"/>
    </source>
</evidence>
<gene>
    <name evidence="6" type="ORF">NA56DRAFT_617294</name>
</gene>
<evidence type="ECO:0000256" key="4">
    <source>
        <dbReference type="ARBA" id="ARBA00023004"/>
    </source>
</evidence>
<dbReference type="InterPro" id="IPR029058">
    <property type="entry name" value="AB_hydrolase_fold"/>
</dbReference>
<keyword evidence="3" id="KW-0560">Oxidoreductase</keyword>
<dbReference type="EMBL" id="KZ613467">
    <property type="protein sequence ID" value="PMD26583.1"/>
    <property type="molecule type" value="Genomic_DNA"/>
</dbReference>
<evidence type="ECO:0000256" key="1">
    <source>
        <dbReference type="ARBA" id="ARBA00008056"/>
    </source>
</evidence>